<organism evidence="1">
    <name type="scientific">Rhizophora mucronata</name>
    <name type="common">Asiatic mangrove</name>
    <dbReference type="NCBI Taxonomy" id="61149"/>
    <lineage>
        <taxon>Eukaryota</taxon>
        <taxon>Viridiplantae</taxon>
        <taxon>Streptophyta</taxon>
        <taxon>Embryophyta</taxon>
        <taxon>Tracheophyta</taxon>
        <taxon>Spermatophyta</taxon>
        <taxon>Magnoliopsida</taxon>
        <taxon>eudicotyledons</taxon>
        <taxon>Gunneridae</taxon>
        <taxon>Pentapetalae</taxon>
        <taxon>rosids</taxon>
        <taxon>fabids</taxon>
        <taxon>Malpighiales</taxon>
        <taxon>Rhizophoraceae</taxon>
        <taxon>Rhizophora</taxon>
    </lineage>
</organism>
<sequence length="48" mass="5338">MLQFDFVGEFQFGCFWFPCMVSQCSADNSTSTESDINSFGCVFCGLFG</sequence>
<proteinExistence type="predicted"/>
<reference evidence="1" key="1">
    <citation type="submission" date="2018-02" db="EMBL/GenBank/DDBJ databases">
        <title>Rhizophora mucronata_Transcriptome.</title>
        <authorList>
            <person name="Meera S.P."/>
            <person name="Sreeshan A."/>
            <person name="Augustine A."/>
        </authorList>
    </citation>
    <scope>NUCLEOTIDE SEQUENCE</scope>
    <source>
        <tissue evidence="1">Leaf</tissue>
    </source>
</reference>
<dbReference type="EMBL" id="GGEC01091766">
    <property type="protein sequence ID" value="MBX72250.1"/>
    <property type="molecule type" value="Transcribed_RNA"/>
</dbReference>
<protein>
    <submittedName>
        <fullName evidence="1">Uncharacterized protein</fullName>
    </submittedName>
</protein>
<dbReference type="AlphaFoldDB" id="A0A2P2QZ43"/>
<name>A0A2P2QZ43_RHIMU</name>
<evidence type="ECO:0000313" key="1">
    <source>
        <dbReference type="EMBL" id="MBX72250.1"/>
    </source>
</evidence>
<accession>A0A2P2QZ43</accession>